<organism evidence="1 2">
    <name type="scientific">Ascodesmis nigricans</name>
    <dbReference type="NCBI Taxonomy" id="341454"/>
    <lineage>
        <taxon>Eukaryota</taxon>
        <taxon>Fungi</taxon>
        <taxon>Dikarya</taxon>
        <taxon>Ascomycota</taxon>
        <taxon>Pezizomycotina</taxon>
        <taxon>Pezizomycetes</taxon>
        <taxon>Pezizales</taxon>
        <taxon>Ascodesmidaceae</taxon>
        <taxon>Ascodesmis</taxon>
    </lineage>
</organism>
<evidence type="ECO:0000313" key="1">
    <source>
        <dbReference type="EMBL" id="TGZ82322.1"/>
    </source>
</evidence>
<dbReference type="EMBL" id="ML220116">
    <property type="protein sequence ID" value="TGZ82322.1"/>
    <property type="molecule type" value="Genomic_DNA"/>
</dbReference>
<keyword evidence="2" id="KW-1185">Reference proteome</keyword>
<protein>
    <submittedName>
        <fullName evidence="1">Uncharacterized protein</fullName>
    </submittedName>
</protein>
<gene>
    <name evidence="1" type="ORF">EX30DRAFT_222223</name>
</gene>
<reference evidence="1 2" key="1">
    <citation type="submission" date="2019-04" db="EMBL/GenBank/DDBJ databases">
        <title>Comparative genomics and transcriptomics to analyze fruiting body development in filamentous ascomycetes.</title>
        <authorList>
            <consortium name="DOE Joint Genome Institute"/>
            <person name="Lutkenhaus R."/>
            <person name="Traeger S."/>
            <person name="Breuer J."/>
            <person name="Kuo A."/>
            <person name="Lipzen A."/>
            <person name="Pangilinan J."/>
            <person name="Dilworth D."/>
            <person name="Sandor L."/>
            <person name="Poggeler S."/>
            <person name="Barry K."/>
            <person name="Grigoriev I.V."/>
            <person name="Nowrousian M."/>
        </authorList>
    </citation>
    <scope>NUCLEOTIDE SEQUENCE [LARGE SCALE GENOMIC DNA]</scope>
    <source>
        <strain evidence="1 2">CBS 389.68</strain>
    </source>
</reference>
<name>A0A4S2MZS0_9PEZI</name>
<proteinExistence type="predicted"/>
<dbReference type="Proteomes" id="UP000298138">
    <property type="component" value="Unassembled WGS sequence"/>
</dbReference>
<sequence>MCHKTPVRSSAYELAFSMPHIQYRNGLCGDARLVRQTNASVITSCPQLKDPRNMLTISLLAVLVPVVVQAINAYDPIIQYLVPYTTLTTSTFWTINTHTYVAASTATLASSPASATPFSTATSTNYLGSYVTWIQYHFSSEDVPVPWATIPSTTFSHNYQTYTTWYEQTVITAPSYCSLTTWTHTTSSIVEIPHESPLPTQAHRHHHLHLHDAVQGQQSTNYIPHLCAHALRRRSPPTTTMASHRHL</sequence>
<dbReference type="InParanoid" id="A0A4S2MZS0"/>
<accession>A0A4S2MZS0</accession>
<dbReference type="AlphaFoldDB" id="A0A4S2MZS0"/>
<evidence type="ECO:0000313" key="2">
    <source>
        <dbReference type="Proteomes" id="UP000298138"/>
    </source>
</evidence>